<evidence type="ECO:0000313" key="4">
    <source>
        <dbReference type="Proteomes" id="UP000256708"/>
    </source>
</evidence>
<dbReference type="OrthoDB" id="3422146at2"/>
<dbReference type="InterPro" id="IPR013099">
    <property type="entry name" value="K_chnl_dom"/>
</dbReference>
<keyword evidence="4" id="KW-1185">Reference proteome</keyword>
<feature type="transmembrane region" description="Helical" evidence="1">
    <location>
        <begin position="6"/>
        <end position="26"/>
    </location>
</feature>
<dbReference type="AlphaFoldDB" id="A0A3D8L3J3"/>
<name>A0A3D8L3J3_9BACT</name>
<gene>
    <name evidence="3" type="ORF">DXT99_23090</name>
</gene>
<accession>A0A3D8L3J3</accession>
<keyword evidence="1" id="KW-0472">Membrane</keyword>
<dbReference type="RefSeq" id="WP_115567962.1">
    <property type="nucleotide sequence ID" value="NZ_QRGR01000036.1"/>
</dbReference>
<dbReference type="SUPFAM" id="SSF81324">
    <property type="entry name" value="Voltage-gated potassium channels"/>
    <property type="match status" value="1"/>
</dbReference>
<feature type="domain" description="Potassium channel" evidence="2">
    <location>
        <begin position="74"/>
        <end position="152"/>
    </location>
</feature>
<dbReference type="EMBL" id="QRGR01000036">
    <property type="protein sequence ID" value="RDV11915.1"/>
    <property type="molecule type" value="Genomic_DNA"/>
</dbReference>
<feature type="transmembrane region" description="Helical" evidence="1">
    <location>
        <begin position="130"/>
        <end position="151"/>
    </location>
</feature>
<keyword evidence="1" id="KW-1133">Transmembrane helix</keyword>
<reference evidence="4" key="1">
    <citation type="submission" date="2018-08" db="EMBL/GenBank/DDBJ databases">
        <authorList>
            <person name="Liu Z.-W."/>
            <person name="Du Z.-J."/>
        </authorList>
    </citation>
    <scope>NUCLEOTIDE SEQUENCE [LARGE SCALE GENOMIC DNA]</scope>
    <source>
        <strain evidence="4">H4X</strain>
    </source>
</reference>
<dbReference type="Gene3D" id="1.10.287.70">
    <property type="match status" value="1"/>
</dbReference>
<sequence length="329" mass="36686">MEEVISLIAGIAILALAFCDFFYTTLSGSGAGYLSKPCATITHKLILLLERKFSRKVYSISGLAVNLAVLSMWVLLIWLGLFLVYSSNPEAIVNNSGREASAVERFYFTGYVLSTLGVGNYQPKTPSFEILTSVFSFFGFVFFSTSMTYLLSISSAVVQKRSLALSIRSLGGTPSGIVKRLLEVDISFGYQQISNLQQMVHQHSVLYQAYPVLHFYHNTDNAVSLSINLTTLDEALSIMLNSSKFESLHEELQSLRGSITLLLKHLESRFGTKAGEKPAINWHELQLPESVLQEGFSENPDLSDRRKVLTSLLRNENRSWKDVYPGLDL</sequence>
<organism evidence="3 4">
    <name type="scientific">Pontibacter diazotrophicus</name>
    <dbReference type="NCBI Taxonomy" id="1400979"/>
    <lineage>
        <taxon>Bacteria</taxon>
        <taxon>Pseudomonadati</taxon>
        <taxon>Bacteroidota</taxon>
        <taxon>Cytophagia</taxon>
        <taxon>Cytophagales</taxon>
        <taxon>Hymenobacteraceae</taxon>
        <taxon>Pontibacter</taxon>
    </lineage>
</organism>
<protein>
    <recommendedName>
        <fullName evidence="2">Potassium channel domain-containing protein</fullName>
    </recommendedName>
</protein>
<comment type="caution">
    <text evidence="3">The sequence shown here is derived from an EMBL/GenBank/DDBJ whole genome shotgun (WGS) entry which is preliminary data.</text>
</comment>
<keyword evidence="1" id="KW-0812">Transmembrane</keyword>
<dbReference type="Pfam" id="PF07885">
    <property type="entry name" value="Ion_trans_2"/>
    <property type="match status" value="1"/>
</dbReference>
<proteinExistence type="predicted"/>
<dbReference type="Proteomes" id="UP000256708">
    <property type="component" value="Unassembled WGS sequence"/>
</dbReference>
<feature type="transmembrane region" description="Helical" evidence="1">
    <location>
        <begin position="57"/>
        <end position="85"/>
    </location>
</feature>
<evidence type="ECO:0000256" key="1">
    <source>
        <dbReference type="SAM" id="Phobius"/>
    </source>
</evidence>
<evidence type="ECO:0000259" key="2">
    <source>
        <dbReference type="Pfam" id="PF07885"/>
    </source>
</evidence>
<evidence type="ECO:0000313" key="3">
    <source>
        <dbReference type="EMBL" id="RDV11915.1"/>
    </source>
</evidence>